<dbReference type="AlphaFoldDB" id="A0A7R9BC43"/>
<dbReference type="EMBL" id="OC044703">
    <property type="protein sequence ID" value="CAD7269981.1"/>
    <property type="molecule type" value="Genomic_DNA"/>
</dbReference>
<reference evidence="1" key="1">
    <citation type="submission" date="2020-11" db="EMBL/GenBank/DDBJ databases">
        <authorList>
            <person name="Tran Van P."/>
        </authorList>
    </citation>
    <scope>NUCLEOTIDE SEQUENCE</scope>
</reference>
<protein>
    <submittedName>
        <fullName evidence="1">Uncharacterized protein</fullName>
    </submittedName>
</protein>
<gene>
    <name evidence="1" type="ORF">TSIB3V08_LOCUS13981</name>
</gene>
<evidence type="ECO:0000313" key="1">
    <source>
        <dbReference type="EMBL" id="CAD7269981.1"/>
    </source>
</evidence>
<name>A0A7R9BC43_TIMSH</name>
<accession>A0A7R9BC43</accession>
<sequence>MLVICLFSDQPLQSPGSLYRPVMLVICLFSDQPLQSPGSLYRPVMGLLQTVLLRASPARIKATRARPVTVTDLWGRNNY</sequence>
<organism evidence="1">
    <name type="scientific">Timema shepardi</name>
    <name type="common">Walking stick</name>
    <dbReference type="NCBI Taxonomy" id="629360"/>
    <lineage>
        <taxon>Eukaryota</taxon>
        <taxon>Metazoa</taxon>
        <taxon>Ecdysozoa</taxon>
        <taxon>Arthropoda</taxon>
        <taxon>Hexapoda</taxon>
        <taxon>Insecta</taxon>
        <taxon>Pterygota</taxon>
        <taxon>Neoptera</taxon>
        <taxon>Polyneoptera</taxon>
        <taxon>Phasmatodea</taxon>
        <taxon>Timematodea</taxon>
        <taxon>Timematoidea</taxon>
        <taxon>Timematidae</taxon>
        <taxon>Timema</taxon>
    </lineage>
</organism>
<proteinExistence type="predicted"/>